<gene>
    <name evidence="1" type="ORF">CAMGR0001_0840</name>
</gene>
<dbReference type="EMBL" id="ACYG01000019">
    <property type="protein sequence ID" value="EEV18085.1"/>
    <property type="molecule type" value="Genomic_DNA"/>
</dbReference>
<name>C8PG47_9BACT</name>
<reference evidence="1 2" key="1">
    <citation type="submission" date="2009-07" db="EMBL/GenBank/DDBJ databases">
        <authorList>
            <person name="Madupu R."/>
            <person name="Sebastian Y."/>
            <person name="Durkin A.S."/>
            <person name="Torralba M."/>
            <person name="Methe B."/>
            <person name="Sutton G.G."/>
            <person name="Strausberg R.L."/>
            <person name="Nelson K.E."/>
        </authorList>
    </citation>
    <scope>NUCLEOTIDE SEQUENCE [LARGE SCALE GENOMIC DNA]</scope>
    <source>
        <strain evidence="1 2">RM3268</strain>
    </source>
</reference>
<comment type="caution">
    <text evidence="1">The sequence shown here is derived from an EMBL/GenBank/DDBJ whole genome shotgun (WGS) entry which is preliminary data.</text>
</comment>
<evidence type="ECO:0000313" key="1">
    <source>
        <dbReference type="EMBL" id="EEV18085.1"/>
    </source>
</evidence>
<evidence type="ECO:0000313" key="2">
    <source>
        <dbReference type="Proteomes" id="UP000005709"/>
    </source>
</evidence>
<protein>
    <submittedName>
        <fullName evidence="1">Uncharacterized protein</fullName>
    </submittedName>
</protein>
<accession>C8PG47</accession>
<dbReference type="AlphaFoldDB" id="C8PG47"/>
<keyword evidence="2" id="KW-1185">Reference proteome</keyword>
<dbReference type="Proteomes" id="UP000005709">
    <property type="component" value="Unassembled WGS sequence"/>
</dbReference>
<organism evidence="1 2">
    <name type="scientific">Campylobacter gracilis RM3268</name>
    <dbReference type="NCBI Taxonomy" id="553220"/>
    <lineage>
        <taxon>Bacteria</taxon>
        <taxon>Pseudomonadati</taxon>
        <taxon>Campylobacterota</taxon>
        <taxon>Epsilonproteobacteria</taxon>
        <taxon>Campylobacterales</taxon>
        <taxon>Campylobacteraceae</taxon>
        <taxon>Campylobacter</taxon>
    </lineage>
</organism>
<proteinExistence type="predicted"/>
<sequence>MKIAIRLAPLSPCHAIHRSCTVSINKIAPRHSNASDKNRTEIFARISVRIYASHRKNHKI</sequence>